<dbReference type="EMBL" id="JNBS01000254">
    <property type="protein sequence ID" value="OQS07297.1"/>
    <property type="molecule type" value="Genomic_DNA"/>
</dbReference>
<organism evidence="2 3">
    <name type="scientific">Thraustotheca clavata</name>
    <dbReference type="NCBI Taxonomy" id="74557"/>
    <lineage>
        <taxon>Eukaryota</taxon>
        <taxon>Sar</taxon>
        <taxon>Stramenopiles</taxon>
        <taxon>Oomycota</taxon>
        <taxon>Saprolegniomycetes</taxon>
        <taxon>Saprolegniales</taxon>
        <taxon>Achlyaceae</taxon>
        <taxon>Thraustotheca</taxon>
    </lineage>
</organism>
<dbReference type="Proteomes" id="UP000243217">
    <property type="component" value="Unassembled WGS sequence"/>
</dbReference>
<feature type="coiled-coil region" evidence="1">
    <location>
        <begin position="219"/>
        <end position="246"/>
    </location>
</feature>
<evidence type="ECO:0000256" key="1">
    <source>
        <dbReference type="SAM" id="Coils"/>
    </source>
</evidence>
<evidence type="ECO:0000313" key="2">
    <source>
        <dbReference type="EMBL" id="OQS07297.1"/>
    </source>
</evidence>
<sequence length="293" mass="35396">MMEMSRNVSAQCWIKVKMIGEKEFSTREIMYDIMDAQRHDPKDPSFQKRVYDRQRKRDYRKQVPHEMNYLKKRIEELELELKSLQEQRNDSLEMSWHVVAQVFQENAEQSIHENQLLRQQLNEIKQLAYQLSANSNQKKQFRVQHKSDRTQKLILVIACVMHSLKKETTMLSEEDVSTREIMYDIVDAQQHNPSDPTFQRRLYDRQRKREYRKQIPQEVRYLKQRITELEQQLSQLQGENRTSEFDISWEIVASVFKDEANQAQMENKALRDCLLELEHLQDHLAQYYNPQDS</sequence>
<dbReference type="InterPro" id="IPR028194">
    <property type="entry name" value="CC167"/>
</dbReference>
<protein>
    <submittedName>
        <fullName evidence="2">Uncharacterized protein</fullName>
    </submittedName>
</protein>
<evidence type="ECO:0000313" key="3">
    <source>
        <dbReference type="Proteomes" id="UP000243217"/>
    </source>
</evidence>
<reference evidence="2 3" key="1">
    <citation type="journal article" date="2014" name="Genome Biol. Evol.">
        <title>The secreted proteins of Achlya hypogyna and Thraustotheca clavata identify the ancestral oomycete secretome and reveal gene acquisitions by horizontal gene transfer.</title>
        <authorList>
            <person name="Misner I."/>
            <person name="Blouin N."/>
            <person name="Leonard G."/>
            <person name="Richards T.A."/>
            <person name="Lane C.E."/>
        </authorList>
    </citation>
    <scope>NUCLEOTIDE SEQUENCE [LARGE SCALE GENOMIC DNA]</scope>
    <source>
        <strain evidence="2 3">ATCC 34112</strain>
    </source>
</reference>
<dbReference type="Pfam" id="PF15188">
    <property type="entry name" value="CCDC-167"/>
    <property type="match status" value="1"/>
</dbReference>
<comment type="caution">
    <text evidence="2">The sequence shown here is derived from an EMBL/GenBank/DDBJ whole genome shotgun (WGS) entry which is preliminary data.</text>
</comment>
<feature type="coiled-coil region" evidence="1">
    <location>
        <begin position="67"/>
        <end position="127"/>
    </location>
</feature>
<keyword evidence="3" id="KW-1185">Reference proteome</keyword>
<keyword evidence="1" id="KW-0175">Coiled coil</keyword>
<proteinExistence type="predicted"/>
<gene>
    <name evidence="2" type="ORF">THRCLA_20183</name>
</gene>
<dbReference type="OrthoDB" id="68693at2759"/>
<dbReference type="AlphaFoldDB" id="A0A1W0AAE9"/>
<name>A0A1W0AAE9_9STRA</name>
<accession>A0A1W0AAE9</accession>